<name>A0A432ZCE5_9GAMM</name>
<organism evidence="2 3">
    <name type="scientific">Pseudidiomarina taiwanensis</name>
    <dbReference type="NCBI Taxonomy" id="337250"/>
    <lineage>
        <taxon>Bacteria</taxon>
        <taxon>Pseudomonadati</taxon>
        <taxon>Pseudomonadota</taxon>
        <taxon>Gammaproteobacteria</taxon>
        <taxon>Alteromonadales</taxon>
        <taxon>Idiomarinaceae</taxon>
        <taxon>Pseudidiomarina</taxon>
    </lineage>
</organism>
<proteinExistence type="predicted"/>
<gene>
    <name evidence="2" type="ORF">CWI83_09550</name>
</gene>
<evidence type="ECO:0000256" key="1">
    <source>
        <dbReference type="SAM" id="Coils"/>
    </source>
</evidence>
<dbReference type="EMBL" id="PIQG01000005">
    <property type="protein sequence ID" value="RUO75618.1"/>
    <property type="molecule type" value="Genomic_DNA"/>
</dbReference>
<dbReference type="RefSeq" id="WP_126828454.1">
    <property type="nucleotide sequence ID" value="NZ_PIQG01000005.1"/>
</dbReference>
<dbReference type="OrthoDB" id="7061952at2"/>
<dbReference type="Proteomes" id="UP000288279">
    <property type="component" value="Unassembled WGS sequence"/>
</dbReference>
<evidence type="ECO:0000313" key="2">
    <source>
        <dbReference type="EMBL" id="RUO75618.1"/>
    </source>
</evidence>
<comment type="caution">
    <text evidence="2">The sequence shown here is derived from an EMBL/GenBank/DDBJ whole genome shotgun (WGS) entry which is preliminary data.</text>
</comment>
<protein>
    <submittedName>
        <fullName evidence="2">Uncharacterized protein</fullName>
    </submittedName>
</protein>
<accession>A0A432ZCE5</accession>
<evidence type="ECO:0000313" key="3">
    <source>
        <dbReference type="Proteomes" id="UP000288279"/>
    </source>
</evidence>
<keyword evidence="1" id="KW-0175">Coiled coil</keyword>
<feature type="coiled-coil region" evidence="1">
    <location>
        <begin position="1"/>
        <end position="28"/>
    </location>
</feature>
<keyword evidence="3" id="KW-1185">Reference proteome</keyword>
<dbReference type="AlphaFoldDB" id="A0A432ZCE5"/>
<reference evidence="2 3" key="1">
    <citation type="journal article" date="2011" name="Front. Microbiol.">
        <title>Genomic signatures of strain selection and enhancement in Bacillus atrophaeus var. globigii, a historical biowarfare simulant.</title>
        <authorList>
            <person name="Gibbons H.S."/>
            <person name="Broomall S.M."/>
            <person name="McNew L.A."/>
            <person name="Daligault H."/>
            <person name="Chapman C."/>
            <person name="Bruce D."/>
            <person name="Karavis M."/>
            <person name="Krepps M."/>
            <person name="McGregor P.A."/>
            <person name="Hong C."/>
            <person name="Park K.H."/>
            <person name="Akmal A."/>
            <person name="Feldman A."/>
            <person name="Lin J.S."/>
            <person name="Chang W.E."/>
            <person name="Higgs B.W."/>
            <person name="Demirev P."/>
            <person name="Lindquist J."/>
            <person name="Liem A."/>
            <person name="Fochler E."/>
            <person name="Read T.D."/>
            <person name="Tapia R."/>
            <person name="Johnson S."/>
            <person name="Bishop-Lilly K.A."/>
            <person name="Detter C."/>
            <person name="Han C."/>
            <person name="Sozhamannan S."/>
            <person name="Rosenzweig C.N."/>
            <person name="Skowronski E.W."/>
        </authorList>
    </citation>
    <scope>NUCLEOTIDE SEQUENCE [LARGE SCALE GENOMIC DNA]</scope>
    <source>
        <strain evidence="2 3">PIT1</strain>
    </source>
</reference>
<sequence length="112" mass="12663">MEQTRAEIEAMRAELRELGKTMRAEAKERKAKREQQRQQSVAQFEQVMVTTLCDYGNTLKALPKDEHVTFVLEGAGDDGTDKVFIFRQRDIANCSGKKGASDLLTKATTYSF</sequence>